<dbReference type="SUPFAM" id="SSF56322">
    <property type="entry name" value="ADC synthase"/>
    <property type="match status" value="1"/>
</dbReference>
<feature type="non-terminal residue" evidence="2">
    <location>
        <position position="395"/>
    </location>
</feature>
<evidence type="ECO:0000313" key="2">
    <source>
        <dbReference type="EMBL" id="MBB0232746.1"/>
    </source>
</evidence>
<protein>
    <submittedName>
        <fullName evidence="2">AMP-binding protein</fullName>
    </submittedName>
</protein>
<dbReference type="InterPro" id="IPR015890">
    <property type="entry name" value="Chorismate_C"/>
</dbReference>
<reference evidence="3" key="1">
    <citation type="submission" date="2019-10" db="EMBL/GenBank/DDBJ databases">
        <title>Streptomyces sp. nov., a novel actinobacterium isolated from alkaline environment.</title>
        <authorList>
            <person name="Golinska P."/>
        </authorList>
    </citation>
    <scope>NUCLEOTIDE SEQUENCE [LARGE SCALE GENOMIC DNA]</scope>
    <source>
        <strain evidence="3">DSM 42108</strain>
    </source>
</reference>
<dbReference type="Gene3D" id="3.60.120.10">
    <property type="entry name" value="Anthranilate synthase"/>
    <property type="match status" value="1"/>
</dbReference>
<comment type="caution">
    <text evidence="2">The sequence shown here is derived from an EMBL/GenBank/DDBJ whole genome shotgun (WGS) entry which is preliminary data.</text>
</comment>
<sequence>MLRSWRPGRDRLLTSPRRTLLGRGVRAVVPHDGRPLAERVTATLSALTDGAGDAPGGAPALVMGAVPFETDRPAALAVPAELEIAPSPAGDPLIALPAGDRAIEGEWRVRPVPEPARYTAAVAEAVRRMRAGGPGKVVLARTLELEADRVPDLSAVLDRLARRDPAGHTFALPIAPGRSLLGASPELLVSRTGDRVVANPLAGSAPRSRDLAEDVRRAARLLDSPKDLHEHAVVVADVRAALEPLCEELEISERPGLVRTAGMWHLSTTVTGTLRDPDRLAVIDGERRLTYAELHRSAERMAAGLLALGIAPGDRVVVQLPNRAAFLETIFGLFRMGALPVFALPAHREAELRHFCHQSDAVALIVPDRHEGFDHRDLAGRVAKAPGPAPRHVLV</sequence>
<dbReference type="Pfam" id="PF00425">
    <property type="entry name" value="Chorismate_bind"/>
    <property type="match status" value="1"/>
</dbReference>
<organism evidence="2 3">
    <name type="scientific">Streptomyces calidiresistens</name>
    <dbReference type="NCBI Taxonomy" id="1485586"/>
    <lineage>
        <taxon>Bacteria</taxon>
        <taxon>Bacillati</taxon>
        <taxon>Actinomycetota</taxon>
        <taxon>Actinomycetes</taxon>
        <taxon>Kitasatosporales</taxon>
        <taxon>Streptomycetaceae</taxon>
        <taxon>Streptomyces</taxon>
    </lineage>
</organism>
<dbReference type="GO" id="GO:0009697">
    <property type="term" value="P:salicylic acid biosynthetic process"/>
    <property type="evidence" value="ECO:0007669"/>
    <property type="project" value="TreeGrafter"/>
</dbReference>
<keyword evidence="3" id="KW-1185">Reference proteome</keyword>
<dbReference type="PANTHER" id="PTHR42839">
    <property type="entry name" value="ISOCHORISMATE SYNTHASE ENTC"/>
    <property type="match status" value="1"/>
</dbReference>
<evidence type="ECO:0000313" key="3">
    <source>
        <dbReference type="Proteomes" id="UP000530234"/>
    </source>
</evidence>
<evidence type="ECO:0000259" key="1">
    <source>
        <dbReference type="Pfam" id="PF00425"/>
    </source>
</evidence>
<feature type="domain" description="Chorismate-utilising enzyme C-terminal" evidence="1">
    <location>
        <begin position="116"/>
        <end position="277"/>
    </location>
</feature>
<accession>A0A7W3XZE2</accession>
<dbReference type="InterPro" id="IPR005801">
    <property type="entry name" value="ADC_synthase"/>
</dbReference>
<dbReference type="AlphaFoldDB" id="A0A7W3XZE2"/>
<dbReference type="EMBL" id="VKHS01001141">
    <property type="protein sequence ID" value="MBB0232746.1"/>
    <property type="molecule type" value="Genomic_DNA"/>
</dbReference>
<gene>
    <name evidence="2" type="ORF">FOE67_25460</name>
</gene>
<proteinExistence type="predicted"/>
<dbReference type="PANTHER" id="PTHR42839:SF2">
    <property type="entry name" value="ISOCHORISMATE SYNTHASE ENTC"/>
    <property type="match status" value="1"/>
</dbReference>
<name>A0A7W3XZE2_9ACTN</name>
<dbReference type="GO" id="GO:0008909">
    <property type="term" value="F:isochorismate synthase activity"/>
    <property type="evidence" value="ECO:0007669"/>
    <property type="project" value="TreeGrafter"/>
</dbReference>
<dbReference type="SUPFAM" id="SSF56801">
    <property type="entry name" value="Acetyl-CoA synthetase-like"/>
    <property type="match status" value="1"/>
</dbReference>
<dbReference type="Gene3D" id="3.40.50.980">
    <property type="match status" value="1"/>
</dbReference>
<dbReference type="Proteomes" id="UP000530234">
    <property type="component" value="Unassembled WGS sequence"/>
</dbReference>